<evidence type="ECO:0000259" key="3">
    <source>
        <dbReference type="Pfam" id="PF00656"/>
    </source>
</evidence>
<organism evidence="4 5">
    <name type="scientific">Dunaliella salina</name>
    <name type="common">Green alga</name>
    <name type="synonym">Protococcus salinus</name>
    <dbReference type="NCBI Taxonomy" id="3046"/>
    <lineage>
        <taxon>Eukaryota</taxon>
        <taxon>Viridiplantae</taxon>
        <taxon>Chlorophyta</taxon>
        <taxon>core chlorophytes</taxon>
        <taxon>Chlorophyceae</taxon>
        <taxon>CS clade</taxon>
        <taxon>Chlamydomonadales</taxon>
        <taxon>Dunaliellaceae</taxon>
        <taxon>Dunaliella</taxon>
    </lineage>
</organism>
<evidence type="ECO:0000313" key="4">
    <source>
        <dbReference type="EMBL" id="KAF5835774.1"/>
    </source>
</evidence>
<dbReference type="InterPro" id="IPR011600">
    <property type="entry name" value="Pept_C14_caspase"/>
</dbReference>
<sequence>MHKKHLILASRADVWDFKQTLTQCMGFDEGNIAIMVDTDQQYTQPTGKNIKAHLNKMVAEAQDGDLLFVHFSGHGTQVPSDDPNEPDNKDEAICPCGT</sequence>
<dbReference type="EMBL" id="MU069689">
    <property type="protein sequence ID" value="KAF5835774.1"/>
    <property type="molecule type" value="Genomic_DNA"/>
</dbReference>
<reference evidence="4" key="1">
    <citation type="submission" date="2017-08" db="EMBL/GenBank/DDBJ databases">
        <authorList>
            <person name="Polle J.E."/>
            <person name="Barry K."/>
            <person name="Cushman J."/>
            <person name="Schmutz J."/>
            <person name="Tran D."/>
            <person name="Hathwaick L.T."/>
            <person name="Yim W.C."/>
            <person name="Jenkins J."/>
            <person name="Mckie-Krisberg Z.M."/>
            <person name="Prochnik S."/>
            <person name="Lindquist E."/>
            <person name="Dockter R.B."/>
            <person name="Adam C."/>
            <person name="Molina H."/>
            <person name="Bunkerborg J."/>
            <person name="Jin E."/>
            <person name="Buchheim M."/>
            <person name="Magnuson J."/>
        </authorList>
    </citation>
    <scope>NUCLEOTIDE SEQUENCE</scope>
    <source>
        <strain evidence="4">CCAP 19/18</strain>
    </source>
</reference>
<keyword evidence="5" id="KW-1185">Reference proteome</keyword>
<protein>
    <submittedName>
        <fullName evidence="4">Peptidase C14, caspase domain-containing protein</fullName>
    </submittedName>
</protein>
<dbReference type="Proteomes" id="UP000815325">
    <property type="component" value="Unassembled WGS sequence"/>
</dbReference>
<dbReference type="InterPro" id="IPR050452">
    <property type="entry name" value="Metacaspase"/>
</dbReference>
<gene>
    <name evidence="4" type="ORF">DUNSADRAFT_6914</name>
</gene>
<comment type="similarity">
    <text evidence="1">Belongs to the peptidase C14B family.</text>
</comment>
<dbReference type="PANTHER" id="PTHR48104">
    <property type="entry name" value="METACASPASE-4"/>
    <property type="match status" value="1"/>
</dbReference>
<proteinExistence type="inferred from homology"/>
<evidence type="ECO:0000256" key="1">
    <source>
        <dbReference type="ARBA" id="ARBA00009005"/>
    </source>
</evidence>
<evidence type="ECO:0000256" key="2">
    <source>
        <dbReference type="SAM" id="MobiDB-lite"/>
    </source>
</evidence>
<feature type="region of interest" description="Disordered" evidence="2">
    <location>
        <begin position="74"/>
        <end position="98"/>
    </location>
</feature>
<feature type="domain" description="Peptidase C14 caspase" evidence="3">
    <location>
        <begin position="10"/>
        <end position="96"/>
    </location>
</feature>
<dbReference type="Gene3D" id="3.40.50.12660">
    <property type="match status" value="1"/>
</dbReference>
<name>A0ABQ7GMG5_DUNSA</name>
<comment type="caution">
    <text evidence="4">The sequence shown here is derived from an EMBL/GenBank/DDBJ whole genome shotgun (WGS) entry which is preliminary data.</text>
</comment>
<evidence type="ECO:0000313" key="5">
    <source>
        <dbReference type="Proteomes" id="UP000815325"/>
    </source>
</evidence>
<dbReference type="PANTHER" id="PTHR48104:SF30">
    <property type="entry name" value="METACASPASE-1"/>
    <property type="match status" value="1"/>
</dbReference>
<dbReference type="Pfam" id="PF00656">
    <property type="entry name" value="Peptidase_C14"/>
    <property type="match status" value="1"/>
</dbReference>
<accession>A0ABQ7GMG5</accession>